<evidence type="ECO:0000313" key="3">
    <source>
        <dbReference type="EMBL" id="TGZ71526.1"/>
    </source>
</evidence>
<feature type="compositionally biased region" description="Polar residues" evidence="2">
    <location>
        <begin position="656"/>
        <end position="667"/>
    </location>
</feature>
<sequence>MTQLLPKPPLGEKPKPTWSLLRRHAMIVPKDRRELRRLQQNPQTASDASSIPILLVNSHSVRSAKPRRPSSPKLLRIPMDTTDPFHKFTSDEEQAIKPLFQAPSPLRLLRLDDQILSLSERVTTLIEIQPEVKRLRKERNSTSEASFQKLSWPSEYSETVPWYAPTKCQLLSLESLLSMVPQVGPSKPVMTPPRLLHSDLIQVTHPESDLTGKPMEPAKLLRLPQPLSREPRMITYLNEFGRNSAGDIPGWKQVFVKQDEILLAPVSNMTLTNNRINDPVYPETDANEGKRVSDFDTTTSNPSTLHIQNDIGVQFSTLPATKKKSEMKMANKAVSVTLPDMKLSPAAIDEILQVTDGQSFLSVESGDVSRWGCVTQPDTSKDNIADSNKQPTSPPSYSPGVKRPYLEAIEKKSTGSDEAKDEQVATKTNLVNQFSSRSTGAQWATSTFETKRNVDVQTDSEAQHMHPDVVEALNELDTRLSAVDRVSLRLEEEYRRNQELMANILKLNTDVPNLIVSKPYVEDDMPSEPDANLRSQPLPQKSDENKNNEGSVTPKQNPIHPTGSVSNLAVQLDPSSPHLCERLPKAAHKAAQNRPISKWPCLRTQPDQSKSTSPTIQRPTSAALNRKREQARHERKSALSTRRCEETITFVGEILSDSSPGASSAQKNPKPKSSKSGRQNSVPQALVRSIPPRGKPMPVSTSNRPLTMQFRDSPRGSSRLPTRPITRGGSLNRGTRPGRGRVQHLTTCSTGNKVYLSRLSSPDLPIEDEEQTTVPSDWSLSSNVRRILGQSDHHFPQPDHAIFASRNMTTDYFRRKVSRDTESNLSIRPTSPDNDAKGETSGSTSFIDWDEIEQVIQRE</sequence>
<feature type="region of interest" description="Disordered" evidence="2">
    <location>
        <begin position="655"/>
        <end position="744"/>
    </location>
</feature>
<dbReference type="OrthoDB" id="6258455at2759"/>
<feature type="region of interest" description="Disordered" evidence="2">
    <location>
        <begin position="60"/>
        <end position="79"/>
    </location>
</feature>
<comment type="caution">
    <text evidence="3">The sequence shown here is derived from an EMBL/GenBank/DDBJ whole genome shotgun (WGS) entry which is preliminary data.</text>
</comment>
<feature type="region of interest" description="Disordered" evidence="2">
    <location>
        <begin position="375"/>
        <end position="403"/>
    </location>
</feature>
<gene>
    <name evidence="3" type="ORF">CRM22_002588</name>
</gene>
<feature type="compositionally biased region" description="Polar residues" evidence="2">
    <location>
        <begin position="823"/>
        <end position="833"/>
    </location>
</feature>
<organism evidence="3 4">
    <name type="scientific">Opisthorchis felineus</name>
    <dbReference type="NCBI Taxonomy" id="147828"/>
    <lineage>
        <taxon>Eukaryota</taxon>
        <taxon>Metazoa</taxon>
        <taxon>Spiralia</taxon>
        <taxon>Lophotrochozoa</taxon>
        <taxon>Platyhelminthes</taxon>
        <taxon>Trematoda</taxon>
        <taxon>Digenea</taxon>
        <taxon>Opisthorchiida</taxon>
        <taxon>Opisthorchiata</taxon>
        <taxon>Opisthorchiidae</taxon>
        <taxon>Opisthorchis</taxon>
    </lineage>
</organism>
<keyword evidence="1" id="KW-0175">Coiled coil</keyword>
<name>A0A4S2M5T5_OPIFE</name>
<evidence type="ECO:0000256" key="2">
    <source>
        <dbReference type="SAM" id="MobiDB-lite"/>
    </source>
</evidence>
<dbReference type="Proteomes" id="UP000308267">
    <property type="component" value="Unassembled WGS sequence"/>
</dbReference>
<dbReference type="AlphaFoldDB" id="A0A4S2M5T5"/>
<protein>
    <submittedName>
        <fullName evidence="3">Uncharacterized protein</fullName>
    </submittedName>
</protein>
<dbReference type="EMBL" id="SJOL01004536">
    <property type="protein sequence ID" value="TGZ71526.1"/>
    <property type="molecule type" value="Genomic_DNA"/>
</dbReference>
<feature type="compositionally biased region" description="Polar residues" evidence="2">
    <location>
        <begin position="605"/>
        <end position="623"/>
    </location>
</feature>
<feature type="region of interest" description="Disordered" evidence="2">
    <location>
        <begin position="586"/>
        <end position="641"/>
    </location>
</feature>
<feature type="region of interest" description="Disordered" evidence="2">
    <location>
        <begin position="520"/>
        <end position="571"/>
    </location>
</feature>
<feature type="coiled-coil region" evidence="1">
    <location>
        <begin position="483"/>
        <end position="510"/>
    </location>
</feature>
<evidence type="ECO:0000256" key="1">
    <source>
        <dbReference type="SAM" id="Coils"/>
    </source>
</evidence>
<reference evidence="3 4" key="1">
    <citation type="journal article" date="2019" name="BMC Genomics">
        <title>New insights from Opisthorchis felineus genome: update on genomics of the epidemiologically important liver flukes.</title>
        <authorList>
            <person name="Ershov N.I."/>
            <person name="Mordvinov V.A."/>
            <person name="Prokhortchouk E.B."/>
            <person name="Pakharukova M.Y."/>
            <person name="Gunbin K.V."/>
            <person name="Ustyantsev K."/>
            <person name="Genaev M.A."/>
            <person name="Blinov A.G."/>
            <person name="Mazur A."/>
            <person name="Boulygina E."/>
            <person name="Tsygankova S."/>
            <person name="Khrameeva E."/>
            <person name="Chekanov N."/>
            <person name="Fan G."/>
            <person name="Xiao A."/>
            <person name="Zhang H."/>
            <person name="Xu X."/>
            <person name="Yang H."/>
            <person name="Solovyev V."/>
            <person name="Lee S.M."/>
            <person name="Liu X."/>
            <person name="Afonnikov D.A."/>
            <person name="Skryabin K.G."/>
        </authorList>
    </citation>
    <scope>NUCLEOTIDE SEQUENCE [LARGE SCALE GENOMIC DNA]</scope>
    <source>
        <strain evidence="3">AK-0245</strain>
        <tissue evidence="3">Whole organism</tissue>
    </source>
</reference>
<keyword evidence="4" id="KW-1185">Reference proteome</keyword>
<accession>A0A4S2M5T5</accession>
<proteinExistence type="predicted"/>
<feature type="region of interest" description="Disordered" evidence="2">
    <location>
        <begin position="816"/>
        <end position="849"/>
    </location>
</feature>
<evidence type="ECO:0000313" key="4">
    <source>
        <dbReference type="Proteomes" id="UP000308267"/>
    </source>
</evidence>